<comment type="caution">
    <text evidence="1">The sequence shown here is derived from an EMBL/GenBank/DDBJ whole genome shotgun (WGS) entry which is preliminary data.</text>
</comment>
<evidence type="ECO:0000313" key="1">
    <source>
        <dbReference type="EMBL" id="GAA4023372.1"/>
    </source>
</evidence>
<accession>A0ABP7TA88</accession>
<dbReference type="Proteomes" id="UP001500235">
    <property type="component" value="Unassembled WGS sequence"/>
</dbReference>
<gene>
    <name evidence="1" type="ORF">GCM10022280_25120</name>
</gene>
<proteinExistence type="predicted"/>
<sequence length="97" mass="9782">MTVTLNDNADGSRPPNADAHGRAALLLVESLLHGLIARNVIAIADAVEIVAVAAEVAEESAHDRGADPESLAGPIVLLEAIGTSLAIDLPSSGPTIV</sequence>
<evidence type="ECO:0000313" key="2">
    <source>
        <dbReference type="Proteomes" id="UP001500235"/>
    </source>
</evidence>
<dbReference type="EMBL" id="BAABBQ010000001">
    <property type="protein sequence ID" value="GAA4023372.1"/>
    <property type="molecule type" value="Genomic_DNA"/>
</dbReference>
<name>A0ABP7TA88_9SPHN</name>
<keyword evidence="2" id="KW-1185">Reference proteome</keyword>
<organism evidence="1 2">
    <name type="scientific">Sphingomonas swuensis</name>
    <dbReference type="NCBI Taxonomy" id="977800"/>
    <lineage>
        <taxon>Bacteria</taxon>
        <taxon>Pseudomonadati</taxon>
        <taxon>Pseudomonadota</taxon>
        <taxon>Alphaproteobacteria</taxon>
        <taxon>Sphingomonadales</taxon>
        <taxon>Sphingomonadaceae</taxon>
        <taxon>Sphingomonas</taxon>
    </lineage>
</organism>
<dbReference type="RefSeq" id="WP_344707738.1">
    <property type="nucleotide sequence ID" value="NZ_BAABBQ010000001.1"/>
</dbReference>
<protein>
    <submittedName>
        <fullName evidence="1">Uncharacterized protein</fullName>
    </submittedName>
</protein>
<reference evidence="2" key="1">
    <citation type="journal article" date="2019" name="Int. J. Syst. Evol. Microbiol.">
        <title>The Global Catalogue of Microorganisms (GCM) 10K type strain sequencing project: providing services to taxonomists for standard genome sequencing and annotation.</title>
        <authorList>
            <consortium name="The Broad Institute Genomics Platform"/>
            <consortium name="The Broad Institute Genome Sequencing Center for Infectious Disease"/>
            <person name="Wu L."/>
            <person name="Ma J."/>
        </authorList>
    </citation>
    <scope>NUCLEOTIDE SEQUENCE [LARGE SCALE GENOMIC DNA]</scope>
    <source>
        <strain evidence="2">JCM 17563</strain>
    </source>
</reference>